<sequence>MKVIKKHQCIHSIYTLLSSLALFFVVNVAFASDQKNTSFKMSEHAEISQNWSRETFKFAKTGAAYFTIFNTHHASTLVLSHAAVDQNIASMVQIHETVMEDEIMSMMEVETGVKILPQQTVNFLPGGKHLMFMGLEKPFTKGDSVSVVLHFEDGSSLPIELPVVDVRQ</sequence>
<organism evidence="2 3">
    <name type="scientific">Agaribacter marinus</name>
    <dbReference type="NCBI Taxonomy" id="1431249"/>
    <lineage>
        <taxon>Bacteria</taxon>
        <taxon>Pseudomonadati</taxon>
        <taxon>Pseudomonadota</taxon>
        <taxon>Gammaproteobacteria</taxon>
        <taxon>Alteromonadales</taxon>
        <taxon>Alteromonadaceae</taxon>
        <taxon>Agaribacter</taxon>
    </lineage>
</organism>
<dbReference type="PANTHER" id="PTHR36302">
    <property type="entry name" value="BLR7088 PROTEIN"/>
    <property type="match status" value="1"/>
</dbReference>
<dbReference type="SUPFAM" id="SSF110087">
    <property type="entry name" value="DR1885-like metal-binding protein"/>
    <property type="match status" value="1"/>
</dbReference>
<comment type="caution">
    <text evidence="2">The sequence shown here is derived from an EMBL/GenBank/DDBJ whole genome shotgun (WGS) entry which is preliminary data.</text>
</comment>
<dbReference type="EMBL" id="BSOT01000009">
    <property type="protein sequence ID" value="GLR72426.1"/>
    <property type="molecule type" value="Genomic_DNA"/>
</dbReference>
<gene>
    <name evidence="2" type="ORF">GCM10007852_33340</name>
</gene>
<keyword evidence="3" id="KW-1185">Reference proteome</keyword>
<reference evidence="2" key="1">
    <citation type="journal article" date="2014" name="Int. J. Syst. Evol. Microbiol.">
        <title>Complete genome sequence of Corynebacterium casei LMG S-19264T (=DSM 44701T), isolated from a smear-ripened cheese.</title>
        <authorList>
            <consortium name="US DOE Joint Genome Institute (JGI-PGF)"/>
            <person name="Walter F."/>
            <person name="Albersmeier A."/>
            <person name="Kalinowski J."/>
            <person name="Ruckert C."/>
        </authorList>
    </citation>
    <scope>NUCLEOTIDE SEQUENCE</scope>
    <source>
        <strain evidence="2">NBRC 110023</strain>
    </source>
</reference>
<dbReference type="Proteomes" id="UP001156601">
    <property type="component" value="Unassembled WGS sequence"/>
</dbReference>
<accession>A0AA37SZQ9</accession>
<proteinExistence type="predicted"/>
<dbReference type="InterPro" id="IPR007410">
    <property type="entry name" value="LpqE-like"/>
</dbReference>
<feature type="signal peptide" evidence="1">
    <location>
        <begin position="1"/>
        <end position="31"/>
    </location>
</feature>
<dbReference type="AlphaFoldDB" id="A0AA37SZQ9"/>
<dbReference type="PANTHER" id="PTHR36302:SF1">
    <property type="entry name" value="COPPER CHAPERONE PCU(A)C"/>
    <property type="match status" value="1"/>
</dbReference>
<protein>
    <recommendedName>
        <fullName evidence="4">Copper chaperone PCu(A)C</fullName>
    </recommendedName>
</protein>
<dbReference type="InterPro" id="IPR036182">
    <property type="entry name" value="PCuAC_sf"/>
</dbReference>
<evidence type="ECO:0000313" key="2">
    <source>
        <dbReference type="EMBL" id="GLR72426.1"/>
    </source>
</evidence>
<dbReference type="InterPro" id="IPR058248">
    <property type="entry name" value="Lxx211020-like"/>
</dbReference>
<evidence type="ECO:0008006" key="4">
    <source>
        <dbReference type="Google" id="ProtNLM"/>
    </source>
</evidence>
<dbReference type="Pfam" id="PF04314">
    <property type="entry name" value="PCuAC"/>
    <property type="match status" value="1"/>
</dbReference>
<keyword evidence="1" id="KW-0732">Signal</keyword>
<feature type="chain" id="PRO_5041207769" description="Copper chaperone PCu(A)C" evidence="1">
    <location>
        <begin position="32"/>
        <end position="168"/>
    </location>
</feature>
<reference evidence="2" key="2">
    <citation type="submission" date="2023-01" db="EMBL/GenBank/DDBJ databases">
        <title>Draft genome sequence of Agaribacter marinus strain NBRC 110023.</title>
        <authorList>
            <person name="Sun Q."/>
            <person name="Mori K."/>
        </authorList>
    </citation>
    <scope>NUCLEOTIDE SEQUENCE</scope>
    <source>
        <strain evidence="2">NBRC 110023</strain>
    </source>
</reference>
<dbReference type="Gene3D" id="2.60.40.1890">
    <property type="entry name" value="PCu(A)C copper chaperone"/>
    <property type="match status" value="1"/>
</dbReference>
<evidence type="ECO:0000256" key="1">
    <source>
        <dbReference type="SAM" id="SignalP"/>
    </source>
</evidence>
<evidence type="ECO:0000313" key="3">
    <source>
        <dbReference type="Proteomes" id="UP001156601"/>
    </source>
</evidence>
<dbReference type="RefSeq" id="WP_284218836.1">
    <property type="nucleotide sequence ID" value="NZ_BSOT01000009.1"/>
</dbReference>
<name>A0AA37SZQ9_9ALTE</name>